<keyword evidence="2 6" id="KW-0812">Transmembrane</keyword>
<dbReference type="GO" id="GO:0032153">
    <property type="term" value="C:cell division site"/>
    <property type="evidence" value="ECO:0007669"/>
    <property type="project" value="TreeGrafter"/>
</dbReference>
<dbReference type="InterPro" id="IPR001182">
    <property type="entry name" value="FtsW/RodA"/>
</dbReference>
<dbReference type="GO" id="GO:0051301">
    <property type="term" value="P:cell division"/>
    <property type="evidence" value="ECO:0007669"/>
    <property type="project" value="UniProtKB-KW"/>
</dbReference>
<evidence type="ECO:0000256" key="1">
    <source>
        <dbReference type="ARBA" id="ARBA00004141"/>
    </source>
</evidence>
<evidence type="ECO:0000256" key="5">
    <source>
        <dbReference type="ARBA" id="ARBA00023136"/>
    </source>
</evidence>
<dbReference type="EMBL" id="PKOZ01000001">
    <property type="protein sequence ID" value="PQD96742.1"/>
    <property type="molecule type" value="Genomic_DNA"/>
</dbReference>
<dbReference type="PANTHER" id="PTHR30474:SF1">
    <property type="entry name" value="PEPTIDOGLYCAN GLYCOSYLTRANSFERASE MRDB"/>
    <property type="match status" value="1"/>
</dbReference>
<gene>
    <name evidence="7" type="ORF">CYL18_02290</name>
</gene>
<keyword evidence="7" id="KW-0131">Cell cycle</keyword>
<keyword evidence="8" id="KW-1185">Reference proteome</keyword>
<sequence length="433" mass="49357">MKYKERFLAVVTGQIRSREARIHVEKELNYHLKETKKYWMDKGMTEIEAEEKAVKQMGDPQKLGVKMNKLHRPKVDWLLLSLLAAVMALGILPILALDAVAYGEMRDSFLQKKSIFGLAGLALAVGIMFFDYRKLQKWGWAFFLMGTAILYGLRWFPNTFSNGEPKFYLPGLGALDCWAALPFFFLAWAQFFRDKRIKAWKLILLFIYSLYLFLMIPNLSITFIYGMMVMIMLWWSHLSKRIVFSLTAGIFTLGTAGIASLYLLGRQYQIQRVEAFIDPKQYANGAGYMYVQLRERMLEASWFGETVKQVNPIPDLHTDYALVGLTSHFGYAASITVMIVLLLFVIRMGAMTVGVKSQYAKLLVVGAVALFSLQFFYNIAMIFGLVPIISMSLPFISYGGVPTIFNAFLIGVVLSVYRRKQFAVLNEEGCKAK</sequence>
<dbReference type="GO" id="GO:0015648">
    <property type="term" value="F:lipid-linked peptidoglycan transporter activity"/>
    <property type="evidence" value="ECO:0007669"/>
    <property type="project" value="TreeGrafter"/>
</dbReference>
<evidence type="ECO:0000313" key="7">
    <source>
        <dbReference type="EMBL" id="PQD96742.1"/>
    </source>
</evidence>
<dbReference type="Proteomes" id="UP000239663">
    <property type="component" value="Unassembled WGS sequence"/>
</dbReference>
<dbReference type="InterPro" id="IPR047928">
    <property type="entry name" value="Perm_prefix_1"/>
</dbReference>
<dbReference type="GO" id="GO:0008360">
    <property type="term" value="P:regulation of cell shape"/>
    <property type="evidence" value="ECO:0007669"/>
    <property type="project" value="UniProtKB-KW"/>
</dbReference>
<evidence type="ECO:0000256" key="6">
    <source>
        <dbReference type="SAM" id="Phobius"/>
    </source>
</evidence>
<feature type="transmembrane region" description="Helical" evidence="6">
    <location>
        <begin position="242"/>
        <end position="264"/>
    </location>
</feature>
<comment type="subcellular location">
    <subcellularLocation>
        <location evidence="1">Membrane</location>
        <topology evidence="1">Multi-pass membrane protein</topology>
    </subcellularLocation>
</comment>
<accession>A0A2S7N3T3</accession>
<protein>
    <submittedName>
        <fullName evidence="7">Cell division protein FtsW</fullName>
    </submittedName>
</protein>
<reference evidence="7 8" key="1">
    <citation type="submission" date="2017-12" db="EMBL/GenBank/DDBJ databases">
        <title>Taxonomic description and draft genome of Pradoshia cofamensis Gen. nov., sp. nov., a thermotolerant bacillale isolated from anterior gut of earthworm Eisenia fetida.</title>
        <authorList>
            <person name="Saha T."/>
            <person name="Chakraborty R."/>
        </authorList>
    </citation>
    <scope>NUCLEOTIDE SEQUENCE [LARGE SCALE GENOMIC DNA]</scope>
    <source>
        <strain evidence="7 8">EAG3</strain>
    </source>
</reference>
<dbReference type="Pfam" id="PF01098">
    <property type="entry name" value="FTSW_RODA_SPOVE"/>
    <property type="match status" value="1"/>
</dbReference>
<feature type="transmembrane region" description="Helical" evidence="6">
    <location>
        <begin position="203"/>
        <end position="235"/>
    </location>
</feature>
<dbReference type="PANTHER" id="PTHR30474">
    <property type="entry name" value="CELL CYCLE PROTEIN"/>
    <property type="match status" value="1"/>
</dbReference>
<feature type="transmembrane region" description="Helical" evidence="6">
    <location>
        <begin position="138"/>
        <end position="156"/>
    </location>
</feature>
<feature type="transmembrane region" description="Helical" evidence="6">
    <location>
        <begin position="362"/>
        <end position="389"/>
    </location>
</feature>
<keyword evidence="5 6" id="KW-0472">Membrane</keyword>
<organism evidence="7 8">
    <name type="scientific">Pradoshia eiseniae</name>
    <dbReference type="NCBI Taxonomy" id="2064768"/>
    <lineage>
        <taxon>Bacteria</taxon>
        <taxon>Bacillati</taxon>
        <taxon>Bacillota</taxon>
        <taxon>Bacilli</taxon>
        <taxon>Bacillales</taxon>
        <taxon>Bacillaceae</taxon>
        <taxon>Pradoshia</taxon>
    </lineage>
</organism>
<dbReference type="GO" id="GO:0005886">
    <property type="term" value="C:plasma membrane"/>
    <property type="evidence" value="ECO:0007669"/>
    <property type="project" value="TreeGrafter"/>
</dbReference>
<dbReference type="OrthoDB" id="2192428at2"/>
<feature type="transmembrane region" description="Helical" evidence="6">
    <location>
        <begin position="77"/>
        <end position="102"/>
    </location>
</feature>
<feature type="transmembrane region" description="Helical" evidence="6">
    <location>
        <begin position="395"/>
        <end position="417"/>
    </location>
</feature>
<evidence type="ECO:0000256" key="3">
    <source>
        <dbReference type="ARBA" id="ARBA00022960"/>
    </source>
</evidence>
<evidence type="ECO:0000256" key="2">
    <source>
        <dbReference type="ARBA" id="ARBA00022692"/>
    </source>
</evidence>
<keyword evidence="4 6" id="KW-1133">Transmembrane helix</keyword>
<feature type="transmembrane region" description="Helical" evidence="6">
    <location>
        <begin position="168"/>
        <end position="191"/>
    </location>
</feature>
<dbReference type="RefSeq" id="WP_104847839.1">
    <property type="nucleotide sequence ID" value="NZ_PKOZ01000001.1"/>
</dbReference>
<keyword evidence="7" id="KW-0132">Cell division</keyword>
<keyword evidence="3" id="KW-0133">Cell shape</keyword>
<feature type="transmembrane region" description="Helical" evidence="6">
    <location>
        <begin position="329"/>
        <end position="350"/>
    </location>
</feature>
<evidence type="ECO:0000313" key="8">
    <source>
        <dbReference type="Proteomes" id="UP000239663"/>
    </source>
</evidence>
<evidence type="ECO:0000256" key="4">
    <source>
        <dbReference type="ARBA" id="ARBA00022989"/>
    </source>
</evidence>
<feature type="transmembrane region" description="Helical" evidence="6">
    <location>
        <begin position="114"/>
        <end position="132"/>
    </location>
</feature>
<comment type="caution">
    <text evidence="7">The sequence shown here is derived from an EMBL/GenBank/DDBJ whole genome shotgun (WGS) entry which is preliminary data.</text>
</comment>
<dbReference type="NCBIfam" id="NF038403">
    <property type="entry name" value="perm_prefix_1"/>
    <property type="match status" value="1"/>
</dbReference>
<proteinExistence type="predicted"/>
<dbReference type="AlphaFoldDB" id="A0A2S7N3T3"/>
<name>A0A2S7N3T3_9BACI</name>